<dbReference type="EMBL" id="BARS01039402">
    <property type="protein sequence ID" value="GAG18492.1"/>
    <property type="molecule type" value="Genomic_DNA"/>
</dbReference>
<accession>X0W5E2</accession>
<feature type="non-terminal residue" evidence="1">
    <location>
        <position position="1"/>
    </location>
</feature>
<comment type="caution">
    <text evidence="1">The sequence shown here is derived from an EMBL/GenBank/DDBJ whole genome shotgun (WGS) entry which is preliminary data.</text>
</comment>
<name>X0W5E2_9ZZZZ</name>
<protein>
    <submittedName>
        <fullName evidence="1">Uncharacterized protein</fullName>
    </submittedName>
</protein>
<proteinExistence type="predicted"/>
<reference evidence="1" key="1">
    <citation type="journal article" date="2014" name="Front. Microbiol.">
        <title>High frequency of phylogenetically diverse reductive dehalogenase-homologous genes in deep subseafloor sedimentary metagenomes.</title>
        <authorList>
            <person name="Kawai M."/>
            <person name="Futagami T."/>
            <person name="Toyoda A."/>
            <person name="Takaki Y."/>
            <person name="Nishi S."/>
            <person name="Hori S."/>
            <person name="Arai W."/>
            <person name="Tsubouchi T."/>
            <person name="Morono Y."/>
            <person name="Uchiyama I."/>
            <person name="Ito T."/>
            <person name="Fujiyama A."/>
            <person name="Inagaki F."/>
            <person name="Takami H."/>
        </authorList>
    </citation>
    <scope>NUCLEOTIDE SEQUENCE</scope>
    <source>
        <strain evidence="1">Expedition CK06-06</strain>
    </source>
</reference>
<dbReference type="AlphaFoldDB" id="X0W5E2"/>
<organism evidence="1">
    <name type="scientific">marine sediment metagenome</name>
    <dbReference type="NCBI Taxonomy" id="412755"/>
    <lineage>
        <taxon>unclassified sequences</taxon>
        <taxon>metagenomes</taxon>
        <taxon>ecological metagenomes</taxon>
    </lineage>
</organism>
<evidence type="ECO:0000313" key="1">
    <source>
        <dbReference type="EMBL" id="GAG18492.1"/>
    </source>
</evidence>
<gene>
    <name evidence="1" type="ORF">S01H1_60167</name>
</gene>
<sequence>TPAPEAPKTRRTMTAVRRYGVVRDAVEAAGLTGADPISKLDASLKDAALAEALG</sequence>